<protein>
    <recommendedName>
        <fullName evidence="3">Ig-like domain-containing protein</fullName>
    </recommendedName>
</protein>
<keyword evidence="2" id="KW-0812">Transmembrane</keyword>
<feature type="region of interest" description="Disordered" evidence="1">
    <location>
        <begin position="1"/>
        <end position="28"/>
    </location>
</feature>
<evidence type="ECO:0000259" key="3">
    <source>
        <dbReference type="PROSITE" id="PS50835"/>
    </source>
</evidence>
<proteinExistence type="predicted"/>
<dbReference type="AlphaFoldDB" id="A0A291GWR7"/>
<reference evidence="4 5" key="1">
    <citation type="journal article" date="2014" name="Int. J. Syst. Evol. Microbiol.">
        <title>Brachybacterium ginsengisoli sp. nov., isolated from soil of a ginseng field.</title>
        <authorList>
            <person name="Hoang V.A."/>
            <person name="Kim Y.J."/>
            <person name="Nguyen N.L."/>
            <person name="Yang D.C."/>
        </authorList>
    </citation>
    <scope>NUCLEOTIDE SEQUENCE [LARGE SCALE GENOMIC DNA]</scope>
    <source>
        <strain evidence="4 5">DCY80</strain>
    </source>
</reference>
<feature type="transmembrane region" description="Helical" evidence="2">
    <location>
        <begin position="34"/>
        <end position="61"/>
    </location>
</feature>
<dbReference type="RefSeq" id="WP_096799125.1">
    <property type="nucleotide sequence ID" value="NZ_CP023564.1"/>
</dbReference>
<feature type="compositionally biased region" description="Pro residues" evidence="1">
    <location>
        <begin position="1"/>
        <end position="23"/>
    </location>
</feature>
<evidence type="ECO:0000256" key="2">
    <source>
        <dbReference type="SAM" id="Phobius"/>
    </source>
</evidence>
<feature type="domain" description="Ig-like" evidence="3">
    <location>
        <begin position="319"/>
        <end position="375"/>
    </location>
</feature>
<keyword evidence="2" id="KW-1133">Transmembrane helix</keyword>
<gene>
    <name evidence="4" type="ORF">CFK41_07690</name>
</gene>
<organism evidence="4 5">
    <name type="scientific">Brachybacterium ginsengisoli</name>
    <dbReference type="NCBI Taxonomy" id="1331682"/>
    <lineage>
        <taxon>Bacteria</taxon>
        <taxon>Bacillati</taxon>
        <taxon>Actinomycetota</taxon>
        <taxon>Actinomycetes</taxon>
        <taxon>Micrococcales</taxon>
        <taxon>Dermabacteraceae</taxon>
        <taxon>Brachybacterium</taxon>
    </lineage>
</organism>
<dbReference type="KEGG" id="bgg:CFK41_07690"/>
<dbReference type="EMBL" id="CP023564">
    <property type="protein sequence ID" value="ATG54660.1"/>
    <property type="molecule type" value="Genomic_DNA"/>
</dbReference>
<dbReference type="Proteomes" id="UP000217889">
    <property type="component" value="Chromosome"/>
</dbReference>
<sequence>MTAPSPSPTPPSGPDHFTPPPAPSASASSSKRNLLLAGILGGAGCLLVLLLVIVLIVTFVVRGGGPASGDDGSETADLSPEEQATALVSDYFAALTEGDAAAALEVAPLTEDQASEALPLEAYEKALELAPVADVEVGTPTVDGSGLAEATIPVSFTVGGEPVRDTFSMWDFDGDGILEMTWAGVNETVGDGATALGTTLNGVELTDGQQVALLPGGYELAYGTENLAPSTAGPLIVGAWDSVPEWPAPEVTEKGLTAFRGAVRTAVDDCLEKTTPEAGCGIAPLATTTSDGWTMVEGTVKRSISEDSQHTIDTMEATPAVDDPTSVEGSSIGTVETSFECTKDGQRDTCDLWFGGDTGIPRVDLADPDLPVTWI</sequence>
<dbReference type="InterPro" id="IPR007110">
    <property type="entry name" value="Ig-like_dom"/>
</dbReference>
<dbReference type="OrthoDB" id="4792402at2"/>
<dbReference type="PROSITE" id="PS50835">
    <property type="entry name" value="IG_LIKE"/>
    <property type="match status" value="1"/>
</dbReference>
<keyword evidence="2" id="KW-0472">Membrane</keyword>
<evidence type="ECO:0000256" key="1">
    <source>
        <dbReference type="SAM" id="MobiDB-lite"/>
    </source>
</evidence>
<name>A0A291GWR7_9MICO</name>
<evidence type="ECO:0000313" key="5">
    <source>
        <dbReference type="Proteomes" id="UP000217889"/>
    </source>
</evidence>
<evidence type="ECO:0000313" key="4">
    <source>
        <dbReference type="EMBL" id="ATG54660.1"/>
    </source>
</evidence>
<accession>A0A291GWR7</accession>
<keyword evidence="5" id="KW-1185">Reference proteome</keyword>